<dbReference type="Proteomes" id="UP001151760">
    <property type="component" value="Unassembled WGS sequence"/>
</dbReference>
<sequence length="324" mass="35078">MSFSKRQGNDAVCYTKSLESLKSCNDRFFWVNTFDCPAPFRGILAKVCQRTLFQSLLSLMRNIMLPLLQILLHSIKMDLLSFIQTTDPTKVRVGERQRTKGKPKLLDTTVGHVVPLLSVAPGRASSELEASVDKLFDERDSGEIVAEDAATVQPKRQRKRKTIISDAGGPSHPPKKLREDHRTSTGPSVAGKSMFALQRLLAGAVLNSEVGIAALPTLPFITSSVSMTLERESEDQTDSMAGTNLRTITAPPRPSIPLMTVATIVTSTVDPATIVKEEFVKSSIFGGNSSCSGADHTIGGFFDLTGSDFIVGGIRTVISPDVDL</sequence>
<evidence type="ECO:0000256" key="1">
    <source>
        <dbReference type="SAM" id="MobiDB-lite"/>
    </source>
</evidence>
<dbReference type="EMBL" id="BQNB010009733">
    <property type="protein sequence ID" value="GJS67656.1"/>
    <property type="molecule type" value="Genomic_DNA"/>
</dbReference>
<proteinExistence type="predicted"/>
<name>A0ABQ4XRG5_9ASTR</name>
<evidence type="ECO:0000313" key="2">
    <source>
        <dbReference type="EMBL" id="GJS67656.1"/>
    </source>
</evidence>
<gene>
    <name evidence="2" type="ORF">Tco_0682221</name>
</gene>
<feature type="region of interest" description="Disordered" evidence="1">
    <location>
        <begin position="149"/>
        <end position="189"/>
    </location>
</feature>
<organism evidence="2 3">
    <name type="scientific">Tanacetum coccineum</name>
    <dbReference type="NCBI Taxonomy" id="301880"/>
    <lineage>
        <taxon>Eukaryota</taxon>
        <taxon>Viridiplantae</taxon>
        <taxon>Streptophyta</taxon>
        <taxon>Embryophyta</taxon>
        <taxon>Tracheophyta</taxon>
        <taxon>Spermatophyta</taxon>
        <taxon>Magnoliopsida</taxon>
        <taxon>eudicotyledons</taxon>
        <taxon>Gunneridae</taxon>
        <taxon>Pentapetalae</taxon>
        <taxon>asterids</taxon>
        <taxon>campanulids</taxon>
        <taxon>Asterales</taxon>
        <taxon>Asteraceae</taxon>
        <taxon>Asteroideae</taxon>
        <taxon>Anthemideae</taxon>
        <taxon>Anthemidinae</taxon>
        <taxon>Tanacetum</taxon>
    </lineage>
</organism>
<accession>A0ABQ4XRG5</accession>
<comment type="caution">
    <text evidence="2">The sequence shown here is derived from an EMBL/GenBank/DDBJ whole genome shotgun (WGS) entry which is preliminary data.</text>
</comment>
<reference evidence="2" key="1">
    <citation type="journal article" date="2022" name="Int. J. Mol. Sci.">
        <title>Draft Genome of Tanacetum Coccineum: Genomic Comparison of Closely Related Tanacetum-Family Plants.</title>
        <authorList>
            <person name="Yamashiro T."/>
            <person name="Shiraishi A."/>
            <person name="Nakayama K."/>
            <person name="Satake H."/>
        </authorList>
    </citation>
    <scope>NUCLEOTIDE SEQUENCE</scope>
</reference>
<keyword evidence="3" id="KW-1185">Reference proteome</keyword>
<reference evidence="2" key="2">
    <citation type="submission" date="2022-01" db="EMBL/GenBank/DDBJ databases">
        <authorList>
            <person name="Yamashiro T."/>
            <person name="Shiraishi A."/>
            <person name="Satake H."/>
            <person name="Nakayama K."/>
        </authorList>
    </citation>
    <scope>NUCLEOTIDE SEQUENCE</scope>
</reference>
<evidence type="ECO:0000313" key="3">
    <source>
        <dbReference type="Proteomes" id="UP001151760"/>
    </source>
</evidence>
<protein>
    <submittedName>
        <fullName evidence="2">Uncharacterized protein</fullName>
    </submittedName>
</protein>